<dbReference type="Proteomes" id="UP000232163">
    <property type="component" value="Unassembled WGS sequence"/>
</dbReference>
<comment type="caution">
    <text evidence="4">The sequence shown here is derived from an EMBL/GenBank/DDBJ whole genome shotgun (WGS) entry which is preliminary data.</text>
</comment>
<evidence type="ECO:0000259" key="3">
    <source>
        <dbReference type="Pfam" id="PF01979"/>
    </source>
</evidence>
<keyword evidence="5" id="KW-1185">Reference proteome</keyword>
<accession>A0A2N9VT40</accession>
<reference evidence="4 5" key="1">
    <citation type="journal article" date="2017" name="Int J Environ Stud">
        <title>Does the Miocene-Pliocene relict legume Oxytropis triphylla form nitrogen-fixing nodules with a combination of bacterial strains?</title>
        <authorList>
            <person name="Safronova V."/>
            <person name="Belimov A."/>
            <person name="Sazanova A."/>
            <person name="Kuznetsova I."/>
            <person name="Popova J."/>
            <person name="Andronov E."/>
            <person name="Verkhozina A."/>
            <person name="Tikhonovich I."/>
        </authorList>
    </citation>
    <scope>NUCLEOTIDE SEQUENCE [LARGE SCALE GENOMIC DNA]</scope>
    <source>
        <strain evidence="4 5">Tri-38</strain>
    </source>
</reference>
<dbReference type="RefSeq" id="WP_100003319.1">
    <property type="nucleotide sequence ID" value="NZ_CP017943.1"/>
</dbReference>
<dbReference type="InterPro" id="IPR011059">
    <property type="entry name" value="Metal-dep_hydrolase_composite"/>
</dbReference>
<dbReference type="InterPro" id="IPR032466">
    <property type="entry name" value="Metal_Hydrolase"/>
</dbReference>
<dbReference type="EMBL" id="MZMT01000050">
    <property type="protein sequence ID" value="PIO42658.1"/>
    <property type="molecule type" value="Genomic_DNA"/>
</dbReference>
<dbReference type="AlphaFoldDB" id="A0A2N9VT40"/>
<organism evidence="4 5">
    <name type="scientific">Phyllobacterium zundukense</name>
    <dbReference type="NCBI Taxonomy" id="1867719"/>
    <lineage>
        <taxon>Bacteria</taxon>
        <taxon>Pseudomonadati</taxon>
        <taxon>Pseudomonadota</taxon>
        <taxon>Alphaproteobacteria</taxon>
        <taxon>Hyphomicrobiales</taxon>
        <taxon>Phyllobacteriaceae</taxon>
        <taxon>Phyllobacterium</taxon>
    </lineage>
</organism>
<dbReference type="SUPFAM" id="SSF51556">
    <property type="entry name" value="Metallo-dependent hydrolases"/>
    <property type="match status" value="1"/>
</dbReference>
<keyword evidence="2 4" id="KW-0378">Hydrolase</keyword>
<dbReference type="InterPro" id="IPR050287">
    <property type="entry name" value="MTA/SAH_deaminase"/>
</dbReference>
<evidence type="ECO:0000313" key="4">
    <source>
        <dbReference type="EMBL" id="PIO42658.1"/>
    </source>
</evidence>
<dbReference type="SUPFAM" id="SSF51338">
    <property type="entry name" value="Composite domain of metallo-dependent hydrolases"/>
    <property type="match status" value="2"/>
</dbReference>
<dbReference type="Pfam" id="PF01979">
    <property type="entry name" value="Amidohydro_1"/>
    <property type="match status" value="1"/>
</dbReference>
<dbReference type="Gene3D" id="3.20.20.140">
    <property type="entry name" value="Metal-dependent hydrolases"/>
    <property type="match status" value="1"/>
</dbReference>
<evidence type="ECO:0000256" key="2">
    <source>
        <dbReference type="ARBA" id="ARBA00022801"/>
    </source>
</evidence>
<dbReference type="Gene3D" id="2.30.40.10">
    <property type="entry name" value="Urease, subunit C, domain 1"/>
    <property type="match status" value="1"/>
</dbReference>
<evidence type="ECO:0000256" key="1">
    <source>
        <dbReference type="ARBA" id="ARBA00006745"/>
    </source>
</evidence>
<comment type="similarity">
    <text evidence="1">Belongs to the metallo-dependent hydrolases superfamily. ATZ/TRZ family.</text>
</comment>
<protein>
    <submittedName>
        <fullName evidence="4">Amidohydrolase</fullName>
    </submittedName>
</protein>
<evidence type="ECO:0000313" key="5">
    <source>
        <dbReference type="Proteomes" id="UP000232163"/>
    </source>
</evidence>
<sequence length="479" mass="52132">MRTLIENLNFAFTVDKHDTVLRNASVVIENDRIADIGAANEVKARHIGGAFEKVIDGSMLGICPGFVDSHVHLSETLSRAVFPDNLNTRAWVFNWAKPFYAHITEEDEYWGALLGITEMLRCGTTCFLDMGSQYDPGIVIRAMDKAGIRGITGRHAADNRPAELPRGWTEEMAAHHFFPDAKSALKVLEECVTRYNNTLNGRARCWVNIEGKEPCSLELHVGAVALAEKLGVGTTYHLATSIEEAKVCESKYGCWPITRVDNAGGIRKNLVIAHGAAVSDEEVKLLAERGASVAFCPCSSFKLGKGATAIGRYPEMVKAGVKVGLGTDGVSAAGNMNLMRQILVVAGMFKDARMQPDIFTARQALRAATIDGARALMWDDEIGSLEVGKKADFILFDLDHVEWTPFYDPLQALVFSASTASITQTWVDGQVVYAEGKVQGVDEAAIRSKARELAAAAVVRAGLHHEDVETTTTLYDEGN</sequence>
<dbReference type="KEGG" id="pht:BLM14_27475"/>
<gene>
    <name evidence="4" type="ORF">B5P45_22090</name>
</gene>
<dbReference type="GO" id="GO:0016810">
    <property type="term" value="F:hydrolase activity, acting on carbon-nitrogen (but not peptide) bonds"/>
    <property type="evidence" value="ECO:0007669"/>
    <property type="project" value="InterPro"/>
</dbReference>
<name>A0A2N9VT40_9HYPH</name>
<proteinExistence type="inferred from homology"/>
<feature type="domain" description="Amidohydrolase-related" evidence="3">
    <location>
        <begin position="62"/>
        <end position="432"/>
    </location>
</feature>
<dbReference type="PANTHER" id="PTHR43794:SF11">
    <property type="entry name" value="AMIDOHYDROLASE-RELATED DOMAIN-CONTAINING PROTEIN"/>
    <property type="match status" value="1"/>
</dbReference>
<dbReference type="OrthoDB" id="9796020at2"/>
<dbReference type="PANTHER" id="PTHR43794">
    <property type="entry name" value="AMINOHYDROLASE SSNA-RELATED"/>
    <property type="match status" value="1"/>
</dbReference>
<dbReference type="InterPro" id="IPR006680">
    <property type="entry name" value="Amidohydro-rel"/>
</dbReference>